<evidence type="ECO:0000256" key="2">
    <source>
        <dbReference type="SAM" id="Phobius"/>
    </source>
</evidence>
<dbReference type="PANTHER" id="PTHR37305:SF1">
    <property type="entry name" value="MEMBRANE PROTEIN"/>
    <property type="match status" value="1"/>
</dbReference>
<dbReference type="AlphaFoldDB" id="A0AB39P3V6"/>
<dbReference type="GO" id="GO:0005886">
    <property type="term" value="C:plasma membrane"/>
    <property type="evidence" value="ECO:0007669"/>
    <property type="project" value="UniProtKB-SubCell"/>
</dbReference>
<reference evidence="3" key="1">
    <citation type="submission" date="2024-07" db="EMBL/GenBank/DDBJ databases">
        <authorList>
            <person name="Yu S.T."/>
        </authorList>
    </citation>
    <scope>NUCLEOTIDE SEQUENCE</scope>
    <source>
        <strain evidence="3">R21</strain>
    </source>
</reference>
<dbReference type="RefSeq" id="WP_369233056.1">
    <property type="nucleotide sequence ID" value="NZ_CP163435.1"/>
</dbReference>
<feature type="transmembrane region" description="Helical" evidence="2">
    <location>
        <begin position="488"/>
        <end position="507"/>
    </location>
</feature>
<accession>A0AB39P3V6</accession>
<feature type="transmembrane region" description="Helical" evidence="2">
    <location>
        <begin position="394"/>
        <end position="419"/>
    </location>
</feature>
<feature type="transmembrane region" description="Helical" evidence="2">
    <location>
        <begin position="349"/>
        <end position="374"/>
    </location>
</feature>
<keyword evidence="2" id="KW-0812">Transmembrane</keyword>
<dbReference type="Gene3D" id="2.60.120.200">
    <property type="match status" value="1"/>
</dbReference>
<evidence type="ECO:0000256" key="1">
    <source>
        <dbReference type="SAM" id="MobiDB-lite"/>
    </source>
</evidence>
<sequence>MTTPTLTPYRSQLKPGRDGFARLLRAEWTKFRTVRSWSLVLAVAAAVTVLISLLSASGSSTTGTGPKVTLGPDGTHVNDTFNFVHQEMTGDGSVTVRVTGGLKSSRGMPEPWAKAGVIIKQSTKQGSAYAALMVTPDHGVRMQWNFTHDKAGSGTSGDPRWLRLTRTGTRLTGYESADGTHWTKVGAVTLPELSKTTQAGLFVATPMHTNLSRSFGGGSETAGTTTAVASFDHVGLRGGTAGATWTSTDVGAPADNGRNQPVNGPAAPHPGTTKVSADGVYTLSGQGDIAPNEDVPDLVQMSFQGVLVAVLFMVALGALFITSEYKRGMIRTTFTASPHRGRVLAAKTLVLGSVTFAVSLVATAVAFPLAQHTLRGNGFKPPEVPELSLLENPALRAVVGSAALLALVAVLTLAVGAVLRNSAGAITVVVILVVLPHILALALPLSVGHWLLRLTPAAAFAIEQGATYYPQVQHNCLPESGCYPLSPWNGLAVLCAYVVVAMALAMWRLRRRDA</sequence>
<dbReference type="PANTHER" id="PTHR37305">
    <property type="entry name" value="INTEGRAL MEMBRANE PROTEIN-RELATED"/>
    <property type="match status" value="1"/>
</dbReference>
<feature type="region of interest" description="Disordered" evidence="1">
    <location>
        <begin position="249"/>
        <end position="276"/>
    </location>
</feature>
<gene>
    <name evidence="3" type="ORF">AB5J56_14140</name>
</gene>
<feature type="transmembrane region" description="Helical" evidence="2">
    <location>
        <begin position="426"/>
        <end position="447"/>
    </location>
</feature>
<dbReference type="GO" id="GO:0140359">
    <property type="term" value="F:ABC-type transporter activity"/>
    <property type="evidence" value="ECO:0007669"/>
    <property type="project" value="InterPro"/>
</dbReference>
<name>A0AB39P3V6_9ACTN</name>
<evidence type="ECO:0000313" key="3">
    <source>
        <dbReference type="EMBL" id="XDQ25755.1"/>
    </source>
</evidence>
<proteinExistence type="predicted"/>
<dbReference type="EMBL" id="CP163435">
    <property type="protein sequence ID" value="XDQ25755.1"/>
    <property type="molecule type" value="Genomic_DNA"/>
</dbReference>
<keyword evidence="2" id="KW-1133">Transmembrane helix</keyword>
<feature type="transmembrane region" description="Helical" evidence="2">
    <location>
        <begin position="301"/>
        <end position="321"/>
    </location>
</feature>
<keyword evidence="2" id="KW-0472">Membrane</keyword>
<protein>
    <submittedName>
        <fullName evidence="3">ABC transporter permease subunit</fullName>
    </submittedName>
</protein>
<organism evidence="3">
    <name type="scientific">Streptomyces sp. R21</name>
    <dbReference type="NCBI Taxonomy" id="3238627"/>
    <lineage>
        <taxon>Bacteria</taxon>
        <taxon>Bacillati</taxon>
        <taxon>Actinomycetota</taxon>
        <taxon>Actinomycetes</taxon>
        <taxon>Kitasatosporales</taxon>
        <taxon>Streptomycetaceae</taxon>
        <taxon>Streptomyces</taxon>
    </lineage>
</organism>
<feature type="transmembrane region" description="Helical" evidence="2">
    <location>
        <begin position="37"/>
        <end position="56"/>
    </location>
</feature>